<keyword evidence="2" id="KW-1185">Reference proteome</keyword>
<dbReference type="InterPro" id="IPR035983">
    <property type="entry name" value="Hect_E3_ubiquitin_ligase"/>
</dbReference>
<dbReference type="InParanoid" id="A0A0D0C5J8"/>
<dbReference type="OrthoDB" id="2654880at2759"/>
<protein>
    <submittedName>
        <fullName evidence="1">Uncharacterized protein</fullName>
    </submittedName>
</protein>
<dbReference type="Proteomes" id="UP000054538">
    <property type="component" value="Unassembled WGS sequence"/>
</dbReference>
<reference evidence="2" key="2">
    <citation type="submission" date="2015-01" db="EMBL/GenBank/DDBJ databases">
        <title>Evolutionary Origins and Diversification of the Mycorrhizal Mutualists.</title>
        <authorList>
            <consortium name="DOE Joint Genome Institute"/>
            <consortium name="Mycorrhizal Genomics Consortium"/>
            <person name="Kohler A."/>
            <person name="Kuo A."/>
            <person name="Nagy L.G."/>
            <person name="Floudas D."/>
            <person name="Copeland A."/>
            <person name="Barry K.W."/>
            <person name="Cichocki N."/>
            <person name="Veneault-Fourrey C."/>
            <person name="LaButti K."/>
            <person name="Lindquist E.A."/>
            <person name="Lipzen A."/>
            <person name="Lundell T."/>
            <person name="Morin E."/>
            <person name="Murat C."/>
            <person name="Riley R."/>
            <person name="Ohm R."/>
            <person name="Sun H."/>
            <person name="Tunlid A."/>
            <person name="Henrissat B."/>
            <person name="Grigoriev I.V."/>
            <person name="Hibbett D.S."/>
            <person name="Martin F."/>
        </authorList>
    </citation>
    <scope>NUCLEOTIDE SEQUENCE [LARGE SCALE GENOMIC DNA]</scope>
    <source>
        <strain evidence="2">Ve08.2h10</strain>
    </source>
</reference>
<sequence length="659" mass="71932">MVNNRSLPLNLISPTTPAPLTEMFHVLILPYCLFDRGSDVNDPFSGDFHIYASKLPAFQNRLSSFGLSTLVTVTAIDKDQPVWSQVNNQLFSHLDTRGLHLERYPTTLTTLGQQEYTEEGIQFLIPGNNHNGAEKLKAVEQLGRLLTIGLLQDIVSKVRNTVGLEPLLWTCPTLANISGTLPANLHVALGCHICLARQVMDRFVSDDHLECTESPTCLSHCLIAQPTLPMPLPPTAAAPPVPPSVSPLASNIPLPFQSTSEFGQSTLLASAAGLSTGPLALSDHTMSLFECVGQSQAPEDFASTSAGYILAAWQFEVGRNLWEPINSDGHVLSPPGDTTLAPSVPRLCISAPDVNSTAEGLINAGGIGAGVEHAVLQRVIEFSTDDLKLVHGNCDILTGYKNLNILSIFNSPQRCHDFQALGWTCAAYIFITGLAPHPLSPVLPLFAIGGWAALTDLWLIDQVLPDHAAILRQWPIHYDHTLDLSIGSELSTLIIEHLSITTLLKEDRFKFIIPAIYSRSVRTPEDVLSQIKFISAEDVEIIFPEGSIDGLYPGTSQALQPSDEVETLFTHKLHRYLRGSGHPSHPSVETHLPFEEGCNQHNMGAMRARLFLCFATGSKLMPAGVWDIKIQFLNDLPPEHIHHVPGGVSDDWKVIVLMK</sequence>
<reference evidence="1 2" key="1">
    <citation type="submission" date="2014-04" db="EMBL/GenBank/DDBJ databases">
        <authorList>
            <consortium name="DOE Joint Genome Institute"/>
            <person name="Kuo A."/>
            <person name="Kohler A."/>
            <person name="Jargeat P."/>
            <person name="Nagy L.G."/>
            <person name="Floudas D."/>
            <person name="Copeland A."/>
            <person name="Barry K.W."/>
            <person name="Cichocki N."/>
            <person name="Veneault-Fourrey C."/>
            <person name="LaButti K."/>
            <person name="Lindquist E.A."/>
            <person name="Lipzen A."/>
            <person name="Lundell T."/>
            <person name="Morin E."/>
            <person name="Murat C."/>
            <person name="Sun H."/>
            <person name="Tunlid A."/>
            <person name="Henrissat B."/>
            <person name="Grigoriev I.V."/>
            <person name="Hibbett D.S."/>
            <person name="Martin F."/>
            <person name="Nordberg H.P."/>
            <person name="Cantor M.N."/>
            <person name="Hua S.X."/>
        </authorList>
    </citation>
    <scope>NUCLEOTIDE SEQUENCE [LARGE SCALE GENOMIC DNA]</scope>
    <source>
        <strain evidence="1 2">Ve08.2h10</strain>
    </source>
</reference>
<dbReference type="EMBL" id="KN826607">
    <property type="protein sequence ID" value="KIK78392.1"/>
    <property type="molecule type" value="Genomic_DNA"/>
</dbReference>
<organism evidence="1 2">
    <name type="scientific">Paxillus rubicundulus Ve08.2h10</name>
    <dbReference type="NCBI Taxonomy" id="930991"/>
    <lineage>
        <taxon>Eukaryota</taxon>
        <taxon>Fungi</taxon>
        <taxon>Dikarya</taxon>
        <taxon>Basidiomycota</taxon>
        <taxon>Agaricomycotina</taxon>
        <taxon>Agaricomycetes</taxon>
        <taxon>Agaricomycetidae</taxon>
        <taxon>Boletales</taxon>
        <taxon>Paxilineae</taxon>
        <taxon>Paxillaceae</taxon>
        <taxon>Paxillus</taxon>
    </lineage>
</organism>
<dbReference type="HOGENOM" id="CLU_416248_0_0_1"/>
<name>A0A0D0C5J8_9AGAM</name>
<gene>
    <name evidence="1" type="ORF">PAXRUDRAFT_16902</name>
</gene>
<proteinExistence type="predicted"/>
<evidence type="ECO:0000313" key="1">
    <source>
        <dbReference type="EMBL" id="KIK78392.1"/>
    </source>
</evidence>
<dbReference type="SUPFAM" id="SSF56204">
    <property type="entry name" value="Hect, E3 ligase catalytic domain"/>
    <property type="match status" value="1"/>
</dbReference>
<accession>A0A0D0C5J8</accession>
<evidence type="ECO:0000313" key="2">
    <source>
        <dbReference type="Proteomes" id="UP000054538"/>
    </source>
</evidence>
<dbReference type="GO" id="GO:0004842">
    <property type="term" value="F:ubiquitin-protein transferase activity"/>
    <property type="evidence" value="ECO:0007669"/>
    <property type="project" value="InterPro"/>
</dbReference>
<dbReference type="AlphaFoldDB" id="A0A0D0C5J8"/>